<name>A0A167XA47_9EURO</name>
<evidence type="ECO:0000256" key="5">
    <source>
        <dbReference type="ARBA" id="ARBA00022884"/>
    </source>
</evidence>
<feature type="compositionally biased region" description="Low complexity" evidence="8">
    <location>
        <begin position="558"/>
        <end position="569"/>
    </location>
</feature>
<feature type="region of interest" description="Disordered" evidence="8">
    <location>
        <begin position="355"/>
        <end position="381"/>
    </location>
</feature>
<feature type="compositionally biased region" description="Acidic residues" evidence="8">
    <location>
        <begin position="73"/>
        <end position="89"/>
    </location>
</feature>
<evidence type="ECO:0000256" key="8">
    <source>
        <dbReference type="SAM" id="MobiDB-lite"/>
    </source>
</evidence>
<dbReference type="SMART" id="SM00360">
    <property type="entry name" value="RRM"/>
    <property type="match status" value="1"/>
</dbReference>
<accession>A0A167XA47</accession>
<dbReference type="OrthoDB" id="442677at2759"/>
<evidence type="ECO:0000313" key="10">
    <source>
        <dbReference type="EMBL" id="KZZ89825.1"/>
    </source>
</evidence>
<evidence type="ECO:0000313" key="11">
    <source>
        <dbReference type="Proteomes" id="UP000242877"/>
    </source>
</evidence>
<comment type="subcellular location">
    <subcellularLocation>
        <location evidence="2">Nucleus</location>
        <location evidence="2">Nucleolus</location>
    </subcellularLocation>
</comment>
<dbReference type="InterPro" id="IPR035979">
    <property type="entry name" value="RBD_domain_sf"/>
</dbReference>
<protein>
    <recommendedName>
        <fullName evidence="4">Nucleolar protein 12</fullName>
    </recommendedName>
</protein>
<reference evidence="10 11" key="1">
    <citation type="journal article" date="2016" name="Genome Biol. Evol.">
        <title>Divergent and convergent evolution of fungal pathogenicity.</title>
        <authorList>
            <person name="Shang Y."/>
            <person name="Xiao G."/>
            <person name="Zheng P."/>
            <person name="Cen K."/>
            <person name="Zhan S."/>
            <person name="Wang C."/>
        </authorList>
    </citation>
    <scope>NUCLEOTIDE SEQUENCE [LARGE SCALE GENOMIC DNA]</scope>
    <source>
        <strain evidence="10 11">ARSEF 7405</strain>
    </source>
</reference>
<dbReference type="Pfam" id="PF00076">
    <property type="entry name" value="RRM_1"/>
    <property type="match status" value="1"/>
</dbReference>
<dbReference type="Gene3D" id="3.30.70.330">
    <property type="match status" value="2"/>
</dbReference>
<dbReference type="GO" id="GO:0019843">
    <property type="term" value="F:rRNA binding"/>
    <property type="evidence" value="ECO:0007669"/>
    <property type="project" value="TreeGrafter"/>
</dbReference>
<dbReference type="PANTHER" id="PTHR23236:SF25">
    <property type="entry name" value="RNA-BINDING PROTEIN 34"/>
    <property type="match status" value="1"/>
</dbReference>
<evidence type="ECO:0000256" key="2">
    <source>
        <dbReference type="ARBA" id="ARBA00004604"/>
    </source>
</evidence>
<feature type="compositionally biased region" description="Basic residues" evidence="8">
    <location>
        <begin position="532"/>
        <end position="549"/>
    </location>
</feature>
<sequence length="569" mass="62280">MGKKHSSKSDKKKSDTPALPFLAKSTEVAFDPTLSSLFEKSAGPVQAPSFLHVNQLLSEQKEKSRSKKHGGDDEPEDEDESENDVDDASDVSMSDAENQDDHDSSSSSTPTQQETKRKRKRASKEDDLEDAYLSKLAERESRDQESKKLDAKRRKVVAPLGSDESSDDDDDNDEEKEDAGSDAEAAGSGSASDSNSDGAASPPPLHESISQEDKKDVMEQSRRTVFISNVSIEVIRSKSAKKTLMAHMSSFLSSLPKGETPHKIESIRFRSVAFSDTSLPKRAAYAKKEIMDNTTHSTNAYVVYTTEVAARKAPAILNGTVVLDRHLRVDSVAHPAPVDHKRCVFVGNLAFVDKENPKDDEEDNNKKKRKKDTPPADVEEGLWRTFNQHCKTHDTTPTNGPVESVRVIRDRNTRIGKGFAYVQFYNPNSVESALTLNGKKFPPMLPRELRVSRAKNVVKKPAAAAAARTVPLAKGRGAQQMATFQGRATRLLGRAGAKLQERKAAVTGAEGGKVFVFEGHRASEKGGDRLKMKVKSRGAKGKGKSKTGGKPKDRSAKRAAAYKAKMGYK</sequence>
<dbReference type="VEuPathDB" id="FungiDB:AAP_04176"/>
<dbReference type="PANTHER" id="PTHR23236">
    <property type="entry name" value="EUKARYOTIC TRANSLATION INITIATION FACTOR 4B/4H"/>
    <property type="match status" value="1"/>
</dbReference>
<dbReference type="EMBL" id="AZGZ01000019">
    <property type="protein sequence ID" value="KZZ89825.1"/>
    <property type="molecule type" value="Genomic_DNA"/>
</dbReference>
<evidence type="ECO:0000256" key="7">
    <source>
        <dbReference type="PROSITE-ProRule" id="PRU00176"/>
    </source>
</evidence>
<comment type="function">
    <text evidence="1">Involved in pre-25S rRNA processing.</text>
</comment>
<proteinExistence type="inferred from homology"/>
<comment type="caution">
    <text evidence="10">The sequence shown here is derived from an EMBL/GenBank/DDBJ whole genome shotgun (WGS) entry which is preliminary data.</text>
</comment>
<evidence type="ECO:0000259" key="9">
    <source>
        <dbReference type="PROSITE" id="PS50102"/>
    </source>
</evidence>
<dbReference type="AlphaFoldDB" id="A0A167XA47"/>
<evidence type="ECO:0000256" key="1">
    <source>
        <dbReference type="ARBA" id="ARBA00002475"/>
    </source>
</evidence>
<evidence type="ECO:0000256" key="6">
    <source>
        <dbReference type="ARBA" id="ARBA00023242"/>
    </source>
</evidence>
<feature type="region of interest" description="Disordered" evidence="8">
    <location>
        <begin position="49"/>
        <end position="218"/>
    </location>
</feature>
<keyword evidence="6" id="KW-0539">Nucleus</keyword>
<feature type="compositionally biased region" description="Low complexity" evidence="8">
    <location>
        <begin position="182"/>
        <end position="200"/>
    </location>
</feature>
<evidence type="ECO:0000256" key="3">
    <source>
        <dbReference type="ARBA" id="ARBA00007077"/>
    </source>
</evidence>
<comment type="similarity">
    <text evidence="3">Belongs to the RRM RBM34 family.</text>
</comment>
<feature type="compositionally biased region" description="Basic and acidic residues" evidence="8">
    <location>
        <begin position="209"/>
        <end position="218"/>
    </location>
</feature>
<dbReference type="GO" id="GO:0005730">
    <property type="term" value="C:nucleolus"/>
    <property type="evidence" value="ECO:0007669"/>
    <property type="project" value="UniProtKB-SubCell"/>
</dbReference>
<dbReference type="InterPro" id="IPR000504">
    <property type="entry name" value="RRM_dom"/>
</dbReference>
<dbReference type="PROSITE" id="PS50102">
    <property type="entry name" value="RRM"/>
    <property type="match status" value="1"/>
</dbReference>
<feature type="region of interest" description="Disordered" evidence="8">
    <location>
        <begin position="525"/>
        <end position="569"/>
    </location>
</feature>
<gene>
    <name evidence="10" type="ORF">AAP_04176</name>
</gene>
<dbReference type="InterPro" id="IPR012677">
    <property type="entry name" value="Nucleotide-bd_a/b_plait_sf"/>
</dbReference>
<dbReference type="GO" id="GO:0000463">
    <property type="term" value="P:maturation of LSU-rRNA from tricistronic rRNA transcript (SSU-rRNA, 5.8S rRNA, LSU-rRNA)"/>
    <property type="evidence" value="ECO:0007669"/>
    <property type="project" value="TreeGrafter"/>
</dbReference>
<feature type="compositionally biased region" description="Acidic residues" evidence="8">
    <location>
        <begin position="164"/>
        <end position="181"/>
    </location>
</feature>
<keyword evidence="11" id="KW-1185">Reference proteome</keyword>
<dbReference type="SUPFAM" id="SSF54928">
    <property type="entry name" value="RNA-binding domain, RBD"/>
    <property type="match status" value="3"/>
</dbReference>
<feature type="domain" description="RRM" evidence="9">
    <location>
        <begin position="342"/>
        <end position="456"/>
    </location>
</feature>
<evidence type="ECO:0000256" key="4">
    <source>
        <dbReference type="ARBA" id="ARBA00015520"/>
    </source>
</evidence>
<dbReference type="Proteomes" id="UP000242877">
    <property type="component" value="Unassembled WGS sequence"/>
</dbReference>
<feature type="region of interest" description="Disordered" evidence="8">
    <location>
        <begin position="1"/>
        <end position="26"/>
    </location>
</feature>
<feature type="compositionally biased region" description="Basic and acidic residues" evidence="8">
    <location>
        <begin position="136"/>
        <end position="149"/>
    </location>
</feature>
<organism evidence="10 11">
    <name type="scientific">Ascosphaera apis ARSEF 7405</name>
    <dbReference type="NCBI Taxonomy" id="392613"/>
    <lineage>
        <taxon>Eukaryota</taxon>
        <taxon>Fungi</taxon>
        <taxon>Dikarya</taxon>
        <taxon>Ascomycota</taxon>
        <taxon>Pezizomycotina</taxon>
        <taxon>Eurotiomycetes</taxon>
        <taxon>Eurotiomycetidae</taxon>
        <taxon>Onygenales</taxon>
        <taxon>Ascosphaeraceae</taxon>
        <taxon>Ascosphaera</taxon>
    </lineage>
</organism>
<keyword evidence="5 7" id="KW-0694">RNA-binding</keyword>